<accession>A0ABV2XTZ2</accession>
<sequence length="885" mass="93835">MAETSPDGMPILEATADDARLVVSFPPQHVAEETSLPGQPQPAPKTLPAASGTLVPVWSGMLSGPSRISFALPRGTTLVPTVDGILRAMGRGRPIAPDTAVELPWRMVFAVQDRQGGQDIASDHPVLPLTVAGVSGLWRARLRSLRQEPGTPAQDASLALHAVDPATAKSPDPGFSVPLGQVGRDRLAGKATAAQPAHATRLELSALGGTLTAAGLWDTFQWEHDAVLGRDVRVRTETSGVLYPLGHRARYVEFSERVFDPTAGHAAVLRSVFVLTVTEPVRRPPPDGPVARAFPFGDVEITTPAYGGLAGAKWQSFEDPVTEQTHVGVYFQPTFADGGRTVEFPVRCTAPRGDVRFAMPLLFVADITKPGFASLTNPDLAQHLANVLPPRFVPLPGIPIDLVRSAEPRDGDVHEVHGMTVGGTLHATGYRPVLTGLDVRLPALRTLLGEDEPYGVEFTSQYLSRGASHDLVLKLDPPVDFDFVGRSDRSGGLVAPSFTTDTVSRDLGPVNSAARPAPGTDEIDPARLFAPEATLLGFALMDLVTDLKKPPTVTSVLTPGRAPAARMAWNDVRLKANGPFQPTGESRLDLTVTASADGTDTHCKVTEFALVLPTPSAPLLKVQFAAMTFTQKSGGPPSIALEDVEVEFLGALQLLQELGEAVDLADLAPQVDVNPDELVASYSLPLPSVTAGAFLMTDLEVSTEITVPFDGEPVSVTFGFASRDNPFTLTVLMFGGGGYLEVELDHRGLQRPEAALEFGAMLAVDFVVARGEVHAFGGIRFELADGEVSLTGYLRIGGCVEVLGLVSVSVELCLSLAYQSATKALVGRATLVVEVDLTLCSASVELDSGTWVLAGGGADRRLLAVRETDEGLARWRAYQAAFAPL</sequence>
<dbReference type="Proteomes" id="UP001550603">
    <property type="component" value="Unassembled WGS sequence"/>
</dbReference>
<reference evidence="1 2" key="1">
    <citation type="submission" date="2024-06" db="EMBL/GenBank/DDBJ databases">
        <title>The Natural Products Discovery Center: Release of the First 8490 Sequenced Strains for Exploring Actinobacteria Biosynthetic Diversity.</title>
        <authorList>
            <person name="Kalkreuter E."/>
            <person name="Kautsar S.A."/>
            <person name="Yang D."/>
            <person name="Bader C.D."/>
            <person name="Teijaro C.N."/>
            <person name="Fluegel L."/>
            <person name="Davis C.M."/>
            <person name="Simpson J.R."/>
            <person name="Lauterbach L."/>
            <person name="Steele A.D."/>
            <person name="Gui C."/>
            <person name="Meng S."/>
            <person name="Li G."/>
            <person name="Viehrig K."/>
            <person name="Ye F."/>
            <person name="Su P."/>
            <person name="Kiefer A.F."/>
            <person name="Nichols A."/>
            <person name="Cepeda A.J."/>
            <person name="Yan W."/>
            <person name="Fan B."/>
            <person name="Jiang Y."/>
            <person name="Adhikari A."/>
            <person name="Zheng C.-J."/>
            <person name="Schuster L."/>
            <person name="Cowan T.M."/>
            <person name="Smanski M.J."/>
            <person name="Chevrette M.G."/>
            <person name="De Carvalho L.P.S."/>
            <person name="Shen B."/>
        </authorList>
    </citation>
    <scope>NUCLEOTIDE SEQUENCE [LARGE SCALE GENOMIC DNA]</scope>
    <source>
        <strain evidence="1 2">NPDC019583</strain>
    </source>
</reference>
<name>A0ABV2XTZ2_9ACTN</name>
<organism evidence="1 2">
    <name type="scientific">Streptomyces olindensis</name>
    <dbReference type="NCBI Taxonomy" id="358823"/>
    <lineage>
        <taxon>Bacteria</taxon>
        <taxon>Bacillati</taxon>
        <taxon>Actinomycetota</taxon>
        <taxon>Actinomycetes</taxon>
        <taxon>Kitasatosporales</taxon>
        <taxon>Streptomycetaceae</taxon>
        <taxon>Streptomyces</taxon>
    </lineage>
</organism>
<dbReference type="EMBL" id="JBEYBN010000015">
    <property type="protein sequence ID" value="MEU2267484.1"/>
    <property type="molecule type" value="Genomic_DNA"/>
</dbReference>
<evidence type="ECO:0000313" key="2">
    <source>
        <dbReference type="Proteomes" id="UP001550603"/>
    </source>
</evidence>
<proteinExistence type="predicted"/>
<evidence type="ECO:0000313" key="1">
    <source>
        <dbReference type="EMBL" id="MEU2267484.1"/>
    </source>
</evidence>
<keyword evidence="2" id="KW-1185">Reference proteome</keyword>
<comment type="caution">
    <text evidence="1">The sequence shown here is derived from an EMBL/GenBank/DDBJ whole genome shotgun (WGS) entry which is preliminary data.</text>
</comment>
<protein>
    <submittedName>
        <fullName evidence="1">Uncharacterized protein</fullName>
    </submittedName>
</protein>
<gene>
    <name evidence="1" type="ORF">ABZ568_13920</name>
</gene>
<dbReference type="RefSeq" id="WP_359788572.1">
    <property type="nucleotide sequence ID" value="NZ_JBEYBN010000015.1"/>
</dbReference>